<dbReference type="InterPro" id="IPR006722">
    <property type="entry name" value="Sedlin"/>
</dbReference>
<evidence type="ECO:0000256" key="2">
    <source>
        <dbReference type="ARBA" id="ARBA00024408"/>
    </source>
</evidence>
<dbReference type="PANTHER" id="PTHR12403">
    <property type="entry name" value="TRAFFICKING PROTEIN PARTICLE COMPLEX SUBUNIT 2"/>
    <property type="match status" value="1"/>
</dbReference>
<keyword evidence="4" id="KW-1185">Reference proteome</keyword>
<dbReference type="SUPFAM" id="SSF64356">
    <property type="entry name" value="SNARE-like"/>
    <property type="match status" value="1"/>
</dbReference>
<comment type="similarity">
    <text evidence="1">Belongs to the TRAPP small subunits family. Sedlin subfamily.</text>
</comment>
<dbReference type="EMBL" id="JAPMOS010000014">
    <property type="protein sequence ID" value="KAJ4460222.1"/>
    <property type="molecule type" value="Genomic_DNA"/>
</dbReference>
<dbReference type="InterPro" id="IPR011012">
    <property type="entry name" value="Longin-like_dom_sf"/>
</dbReference>
<reference evidence="3" key="1">
    <citation type="journal article" date="2022" name="bioRxiv">
        <title>Genomics of Preaxostyla Flagellates Illuminates Evolutionary Transitions and the Path Towards Mitochondrial Loss.</title>
        <authorList>
            <person name="Novak L.V.F."/>
            <person name="Treitli S.C."/>
            <person name="Pyrih J."/>
            <person name="Halakuc P."/>
            <person name="Pipaliya S.V."/>
            <person name="Vacek V."/>
            <person name="Brzon O."/>
            <person name="Soukal P."/>
            <person name="Eme L."/>
            <person name="Dacks J.B."/>
            <person name="Karnkowska A."/>
            <person name="Elias M."/>
            <person name="Hampl V."/>
        </authorList>
    </citation>
    <scope>NUCLEOTIDE SEQUENCE</scope>
    <source>
        <strain evidence="3">RCP-MX</strain>
    </source>
</reference>
<organism evidence="3 4">
    <name type="scientific">Paratrimastix pyriformis</name>
    <dbReference type="NCBI Taxonomy" id="342808"/>
    <lineage>
        <taxon>Eukaryota</taxon>
        <taxon>Metamonada</taxon>
        <taxon>Preaxostyla</taxon>
        <taxon>Paratrimastigidae</taxon>
        <taxon>Paratrimastix</taxon>
    </lineage>
</organism>
<accession>A0ABQ8UP46</accession>
<proteinExistence type="inferred from homology"/>
<evidence type="ECO:0000313" key="3">
    <source>
        <dbReference type="EMBL" id="KAJ4460222.1"/>
    </source>
</evidence>
<dbReference type="CDD" id="cd14854">
    <property type="entry name" value="TRAPPC2L"/>
    <property type="match status" value="1"/>
</dbReference>
<dbReference type="Proteomes" id="UP001141327">
    <property type="component" value="Unassembled WGS sequence"/>
</dbReference>
<comment type="caution">
    <text evidence="3">The sequence shown here is derived from an EMBL/GenBank/DDBJ whole genome shotgun (WGS) entry which is preliminary data.</text>
</comment>
<gene>
    <name evidence="3" type="ORF">PAPYR_3611</name>
</gene>
<evidence type="ECO:0000313" key="4">
    <source>
        <dbReference type="Proteomes" id="UP001141327"/>
    </source>
</evidence>
<evidence type="ECO:0000256" key="1">
    <source>
        <dbReference type="ARBA" id="ARBA00006626"/>
    </source>
</evidence>
<name>A0ABQ8UP46_9EUKA</name>
<dbReference type="Gene3D" id="3.30.450.70">
    <property type="match status" value="1"/>
</dbReference>
<protein>
    <recommendedName>
        <fullName evidence="2">Trafficking protein particle complex subunit 2-like protein</fullName>
    </recommendedName>
</protein>
<dbReference type="InterPro" id="IPR044760">
    <property type="entry name" value="TRAPPC2L"/>
</dbReference>
<sequence length="145" mass="16733">MINCVAVVGKSNAPLFLKTYHVPETLKFHYTVHTSLDVVEEKCTIRAPSSTVSTPQDMYLGLLYPTEEFRIYGYITATKTKFIVVTDDVDVRSPLMEQFCKNLHTLYVNMVCNPFYAIEQEQKIESPVFIRQVEQLVQRFNEGSR</sequence>
<dbReference type="Pfam" id="PF04628">
    <property type="entry name" value="Sedlin_N"/>
    <property type="match status" value="1"/>
</dbReference>